<protein>
    <submittedName>
        <fullName evidence="4">26S proteasome non-ATPase regulatory subunit 13</fullName>
    </submittedName>
</protein>
<evidence type="ECO:0000256" key="1">
    <source>
        <dbReference type="ARBA" id="ARBA00006207"/>
    </source>
</evidence>
<dbReference type="Pfam" id="PF22037">
    <property type="entry name" value="PSD13_N"/>
    <property type="match status" value="1"/>
</dbReference>
<accession>A0ABQ9XIP9</accession>
<comment type="similarity">
    <text evidence="1">Belongs to the proteasome subunit S11 family.</text>
</comment>
<dbReference type="PROSITE" id="PS50250">
    <property type="entry name" value="PCI"/>
    <property type="match status" value="1"/>
</dbReference>
<evidence type="ECO:0000313" key="5">
    <source>
        <dbReference type="Proteomes" id="UP001281761"/>
    </source>
</evidence>
<sequence>MDFTALLALKRKGFWTELTSEIEDFINNHSGIDLMPLYEQVIKGSDHCFNRLRWAQLINSIAASIPDPVAFLGSIRQSFSEVEREKEADAFDLITLCLAQNLQITNQGSLPRTEAEEQLFAQGEAVHLEGRELADRLVDEVKTRIESTFGIANATLYVNLNEPVEEPVSAMLHLVLAEKAQLVNDYQSFYTHMMQYLSRTPLAKIKEEKKIDIATNLCLAAIVCPDMYGFGELVSHPILASLEGKPNAWLVEFVKIFDEGNITQYNEFTSKYSVQLQSIPTLLNALSIILTKIRVMVFVSYVFSLSSNKLTIPFATIAQITQIPIPHVEILVLQTFGSKLLKGSIDQISEVVVIDDIKPRQLSFFHVESLEKKVATWGETVQDSLSFLQVQIDQTHSSLPTI</sequence>
<feature type="domain" description="PCI" evidence="3">
    <location>
        <begin position="185"/>
        <end position="359"/>
    </location>
</feature>
<evidence type="ECO:0000256" key="2">
    <source>
        <dbReference type="ARBA" id="ARBA00022942"/>
    </source>
</evidence>
<comment type="caution">
    <text evidence="4">The sequence shown here is derived from an EMBL/GenBank/DDBJ whole genome shotgun (WGS) entry which is preliminary data.</text>
</comment>
<evidence type="ECO:0000313" key="4">
    <source>
        <dbReference type="EMBL" id="KAK2952298.1"/>
    </source>
</evidence>
<dbReference type="EMBL" id="JARBJD010000105">
    <property type="protein sequence ID" value="KAK2952298.1"/>
    <property type="molecule type" value="Genomic_DNA"/>
</dbReference>
<organism evidence="4 5">
    <name type="scientific">Blattamonas nauphoetae</name>
    <dbReference type="NCBI Taxonomy" id="2049346"/>
    <lineage>
        <taxon>Eukaryota</taxon>
        <taxon>Metamonada</taxon>
        <taxon>Preaxostyla</taxon>
        <taxon>Oxymonadida</taxon>
        <taxon>Blattamonas</taxon>
    </lineage>
</organism>
<dbReference type="InterPro" id="IPR036390">
    <property type="entry name" value="WH_DNA-bd_sf"/>
</dbReference>
<gene>
    <name evidence="4" type="ORF">BLNAU_12707</name>
</gene>
<name>A0ABQ9XIP9_9EUKA</name>
<dbReference type="PANTHER" id="PTHR10539:SF0">
    <property type="entry name" value="26S PROTEASOME NON-ATPASE REGULATORY SUBUNIT 13"/>
    <property type="match status" value="1"/>
</dbReference>
<dbReference type="Proteomes" id="UP001281761">
    <property type="component" value="Unassembled WGS sequence"/>
</dbReference>
<dbReference type="SUPFAM" id="SSF46785">
    <property type="entry name" value="Winged helix' DNA-binding domain"/>
    <property type="match status" value="1"/>
</dbReference>
<proteinExistence type="inferred from homology"/>
<dbReference type="GO" id="GO:0000502">
    <property type="term" value="C:proteasome complex"/>
    <property type="evidence" value="ECO:0007669"/>
    <property type="project" value="UniProtKB-KW"/>
</dbReference>
<keyword evidence="2 4" id="KW-0647">Proteasome</keyword>
<keyword evidence="5" id="KW-1185">Reference proteome</keyword>
<evidence type="ECO:0000259" key="3">
    <source>
        <dbReference type="PROSITE" id="PS50250"/>
    </source>
</evidence>
<dbReference type="InterPro" id="IPR035298">
    <property type="entry name" value="PSMD13"/>
</dbReference>
<dbReference type="Pfam" id="PF01399">
    <property type="entry name" value="PCI"/>
    <property type="match status" value="1"/>
</dbReference>
<dbReference type="InterPro" id="IPR000717">
    <property type="entry name" value="PCI_dom"/>
</dbReference>
<dbReference type="InterPro" id="IPR054179">
    <property type="entry name" value="PSD13_N"/>
</dbReference>
<dbReference type="PANTHER" id="PTHR10539">
    <property type="entry name" value="26S PROTEASOME NON-ATPASE REGULATORY SUBUNIT 13"/>
    <property type="match status" value="1"/>
</dbReference>
<reference evidence="4 5" key="1">
    <citation type="journal article" date="2022" name="bioRxiv">
        <title>Genomics of Preaxostyla Flagellates Illuminates Evolutionary Transitions and the Path Towards Mitochondrial Loss.</title>
        <authorList>
            <person name="Novak L.V.F."/>
            <person name="Treitli S.C."/>
            <person name="Pyrih J."/>
            <person name="Halakuc P."/>
            <person name="Pipaliya S.V."/>
            <person name="Vacek V."/>
            <person name="Brzon O."/>
            <person name="Soukal P."/>
            <person name="Eme L."/>
            <person name="Dacks J.B."/>
            <person name="Karnkowska A."/>
            <person name="Elias M."/>
            <person name="Hampl V."/>
        </authorList>
    </citation>
    <scope>NUCLEOTIDE SEQUENCE [LARGE SCALE GENOMIC DNA]</scope>
    <source>
        <strain evidence="4">NAU3</strain>
        <tissue evidence="4">Gut</tissue>
    </source>
</reference>